<sequence>MNTITDIFFDLDHTLWDFDKNSVLAFDKIFKANHPTIDTNQFVEIYAPINQACWKLYQVDKITHDELRYQRLKQTFDILNYSISDDEIDQISIDYIEFLPDNNLLFDGAKELLDYLFPKYNLHIITNGFAEVQNRKLKNSGIESYFKTITDSEKAGVKKPHPNIFEFALSLANTNKENAIMIGDCIEADVKGAIDFGMRAILFDEKNNNTFKDVEKINHLLELKKIV</sequence>
<dbReference type="Gene3D" id="1.10.150.240">
    <property type="entry name" value="Putative phosphatase, domain 2"/>
    <property type="match status" value="1"/>
</dbReference>
<dbReference type="SFLD" id="SFLDS00003">
    <property type="entry name" value="Haloacid_Dehalogenase"/>
    <property type="match status" value="1"/>
</dbReference>
<accession>A0A4R6Q753</accession>
<reference evidence="1 2" key="1">
    <citation type="submission" date="2019-03" db="EMBL/GenBank/DDBJ databases">
        <title>Genomic Encyclopedia of Archaeal and Bacterial Type Strains, Phase II (KMG-II): from individual species to whole genera.</title>
        <authorList>
            <person name="Goeker M."/>
        </authorList>
    </citation>
    <scope>NUCLEOTIDE SEQUENCE [LARGE SCALE GENOMIC DNA]</scope>
    <source>
        <strain evidence="1 2">DSM 25687</strain>
    </source>
</reference>
<dbReference type="SUPFAM" id="SSF56784">
    <property type="entry name" value="HAD-like"/>
    <property type="match status" value="1"/>
</dbReference>
<dbReference type="PANTHER" id="PTHR47478">
    <property type="match status" value="1"/>
</dbReference>
<dbReference type="InterPro" id="IPR052550">
    <property type="entry name" value="Pyrimidine_5'-ntase_YjjG"/>
</dbReference>
<evidence type="ECO:0000313" key="2">
    <source>
        <dbReference type="Proteomes" id="UP000295260"/>
    </source>
</evidence>
<comment type="caution">
    <text evidence="1">The sequence shown here is derived from an EMBL/GenBank/DDBJ whole genome shotgun (WGS) entry which is preliminary data.</text>
</comment>
<dbReference type="Pfam" id="PF00702">
    <property type="entry name" value="Hydrolase"/>
    <property type="match status" value="1"/>
</dbReference>
<dbReference type="GO" id="GO:0008253">
    <property type="term" value="F:5'-nucleotidase activity"/>
    <property type="evidence" value="ECO:0007669"/>
    <property type="project" value="InterPro"/>
</dbReference>
<name>A0A4R6Q753_9FLAO</name>
<organism evidence="1 2">
    <name type="scientific">Flavobacterium dankookense</name>
    <dbReference type="NCBI Taxonomy" id="706186"/>
    <lineage>
        <taxon>Bacteria</taxon>
        <taxon>Pseudomonadati</taxon>
        <taxon>Bacteroidota</taxon>
        <taxon>Flavobacteriia</taxon>
        <taxon>Flavobacteriales</taxon>
        <taxon>Flavobacteriaceae</taxon>
        <taxon>Flavobacterium</taxon>
    </lineage>
</organism>
<proteinExistence type="predicted"/>
<gene>
    <name evidence="1" type="ORF">BC748_2656</name>
</gene>
<dbReference type="NCBIfam" id="TIGR01549">
    <property type="entry name" value="HAD-SF-IA-v1"/>
    <property type="match status" value="1"/>
</dbReference>
<dbReference type="Gene3D" id="3.40.50.1000">
    <property type="entry name" value="HAD superfamily/HAD-like"/>
    <property type="match status" value="1"/>
</dbReference>
<dbReference type="InterPro" id="IPR011951">
    <property type="entry name" value="HAD-SF_hydro_IA_YjjG/PynA"/>
</dbReference>
<dbReference type="AlphaFoldDB" id="A0A4R6Q753"/>
<evidence type="ECO:0000313" key="1">
    <source>
        <dbReference type="EMBL" id="TDP57837.1"/>
    </source>
</evidence>
<keyword evidence="1" id="KW-0378">Hydrolase</keyword>
<keyword evidence="2" id="KW-1185">Reference proteome</keyword>
<dbReference type="InterPro" id="IPR006439">
    <property type="entry name" value="HAD-SF_hydro_IA"/>
</dbReference>
<dbReference type="InterPro" id="IPR023198">
    <property type="entry name" value="PGP-like_dom2"/>
</dbReference>
<dbReference type="InterPro" id="IPR036412">
    <property type="entry name" value="HAD-like_sf"/>
</dbReference>
<dbReference type="Proteomes" id="UP000295260">
    <property type="component" value="Unassembled WGS sequence"/>
</dbReference>
<dbReference type="EMBL" id="SNXR01000017">
    <property type="protein sequence ID" value="TDP57837.1"/>
    <property type="molecule type" value="Genomic_DNA"/>
</dbReference>
<dbReference type="InterPro" id="IPR023214">
    <property type="entry name" value="HAD_sf"/>
</dbReference>
<dbReference type="SFLD" id="SFLDG01129">
    <property type="entry name" value="C1.5:_HAD__Beta-PGM__Phosphata"/>
    <property type="match status" value="1"/>
</dbReference>
<protein>
    <submittedName>
        <fullName evidence="1">Putative hydrolase of the HAD superfamily</fullName>
    </submittedName>
</protein>
<dbReference type="NCBIfam" id="TIGR02254">
    <property type="entry name" value="YjjG_YfnB"/>
    <property type="match status" value="1"/>
</dbReference>
<dbReference type="RefSeq" id="WP_133533868.1">
    <property type="nucleotide sequence ID" value="NZ_SNXR01000017.1"/>
</dbReference>
<dbReference type="OrthoDB" id="9802350at2"/>
<dbReference type="PANTHER" id="PTHR47478:SF1">
    <property type="entry name" value="PYRIMIDINE 5'-NUCLEOTIDASE YJJG"/>
    <property type="match status" value="1"/>
</dbReference>